<dbReference type="Proteomes" id="UP000654913">
    <property type="component" value="Chromosome 3"/>
</dbReference>
<name>A0A7R8ALK7_9EURO</name>
<gene>
    <name evidence="2" type="ORF">APUU_31621A</name>
</gene>
<reference evidence="2" key="1">
    <citation type="submission" date="2021-01" db="EMBL/GenBank/DDBJ databases">
        <authorList>
            <consortium name="Aspergillus puulaauensis MK2 genome sequencing consortium"/>
            <person name="Kazuki M."/>
            <person name="Futagami T."/>
        </authorList>
    </citation>
    <scope>NUCLEOTIDE SEQUENCE</scope>
    <source>
        <strain evidence="2">MK2</strain>
    </source>
</reference>
<dbReference type="EMBL" id="AP024445">
    <property type="protein sequence ID" value="BCS23396.1"/>
    <property type="molecule type" value="Genomic_DNA"/>
</dbReference>
<evidence type="ECO:0000313" key="3">
    <source>
        <dbReference type="Proteomes" id="UP000654913"/>
    </source>
</evidence>
<sequence length="66" mass="6979">MGTAKQARAEAYEATKPSPDRGAAQEFLSATGLSASESAVPDWQQSQLLSTIAQWLDSARDPLSSP</sequence>
<accession>A0A7R8ALK7</accession>
<dbReference type="RefSeq" id="XP_041555590.1">
    <property type="nucleotide sequence ID" value="XM_041702846.1"/>
</dbReference>
<feature type="region of interest" description="Disordered" evidence="1">
    <location>
        <begin position="1"/>
        <end position="23"/>
    </location>
</feature>
<evidence type="ECO:0000256" key="1">
    <source>
        <dbReference type="SAM" id="MobiDB-lite"/>
    </source>
</evidence>
<protein>
    <submittedName>
        <fullName evidence="2">Uncharacterized protein</fullName>
    </submittedName>
</protein>
<dbReference type="AlphaFoldDB" id="A0A7R8ALK7"/>
<reference evidence="2" key="2">
    <citation type="submission" date="2021-02" db="EMBL/GenBank/DDBJ databases">
        <title>Aspergillus puulaauensis MK2 genome sequence.</title>
        <authorList>
            <person name="Futagami T."/>
            <person name="Mori K."/>
            <person name="Kadooka C."/>
            <person name="Tanaka T."/>
        </authorList>
    </citation>
    <scope>NUCLEOTIDE SEQUENCE</scope>
    <source>
        <strain evidence="2">MK2</strain>
    </source>
</reference>
<keyword evidence="3" id="KW-1185">Reference proteome</keyword>
<organism evidence="2 3">
    <name type="scientific">Aspergillus puulaauensis</name>
    <dbReference type="NCBI Taxonomy" id="1220207"/>
    <lineage>
        <taxon>Eukaryota</taxon>
        <taxon>Fungi</taxon>
        <taxon>Dikarya</taxon>
        <taxon>Ascomycota</taxon>
        <taxon>Pezizomycotina</taxon>
        <taxon>Eurotiomycetes</taxon>
        <taxon>Eurotiomycetidae</taxon>
        <taxon>Eurotiales</taxon>
        <taxon>Aspergillaceae</taxon>
        <taxon>Aspergillus</taxon>
    </lineage>
</organism>
<proteinExistence type="predicted"/>
<dbReference type="GeneID" id="64973401"/>
<dbReference type="KEGG" id="apuu:APUU_31621A"/>
<evidence type="ECO:0000313" key="2">
    <source>
        <dbReference type="EMBL" id="BCS23396.1"/>
    </source>
</evidence>